<evidence type="ECO:0000313" key="2">
    <source>
        <dbReference type="EMBL" id="ETO28199.1"/>
    </source>
</evidence>
<comment type="caution">
    <text evidence="2">The sequence shown here is derived from an EMBL/GenBank/DDBJ whole genome shotgun (WGS) entry which is preliminary data.</text>
</comment>
<dbReference type="Proteomes" id="UP000023152">
    <property type="component" value="Unassembled WGS sequence"/>
</dbReference>
<reference evidence="2 3" key="1">
    <citation type="journal article" date="2013" name="Curr. Biol.">
        <title>The Genome of the Foraminiferan Reticulomyxa filosa.</title>
        <authorList>
            <person name="Glockner G."/>
            <person name="Hulsmann N."/>
            <person name="Schleicher M."/>
            <person name="Noegel A.A."/>
            <person name="Eichinger L."/>
            <person name="Gallinger C."/>
            <person name="Pawlowski J."/>
            <person name="Sierra R."/>
            <person name="Euteneuer U."/>
            <person name="Pillet L."/>
            <person name="Moustafa A."/>
            <person name="Platzer M."/>
            <person name="Groth M."/>
            <person name="Szafranski K."/>
            <person name="Schliwa M."/>
        </authorList>
    </citation>
    <scope>NUCLEOTIDE SEQUENCE [LARGE SCALE GENOMIC DNA]</scope>
</reference>
<keyword evidence="3" id="KW-1185">Reference proteome</keyword>
<organism evidence="2 3">
    <name type="scientific">Reticulomyxa filosa</name>
    <dbReference type="NCBI Taxonomy" id="46433"/>
    <lineage>
        <taxon>Eukaryota</taxon>
        <taxon>Sar</taxon>
        <taxon>Rhizaria</taxon>
        <taxon>Retaria</taxon>
        <taxon>Foraminifera</taxon>
        <taxon>Monothalamids</taxon>
        <taxon>Reticulomyxidae</taxon>
        <taxon>Reticulomyxa</taxon>
    </lineage>
</organism>
<evidence type="ECO:0000256" key="1">
    <source>
        <dbReference type="SAM" id="MobiDB-lite"/>
    </source>
</evidence>
<sequence>MQQLWEVSFCFKRNLNRKNKDWDCGFISIQNGNQVKLFDKKRNEIHTSKDDGQITSRLKAGNSFELGDYFVEIQNIYTMSIVPDENISNQQQRKGFKPPKLVPAALKSNGTMGISNGLNNKACALSEQNKKHGTFVYFVCKDRLPFRMDVPNYFNGNTTNDILVMNNTNNRNNCKNTLPIANGNKNASDRFYSRSALLLPDNLPTEQTTTKISQKLTGTILDYVPERMESENRDDTIRNKYELLNGLKKIVAEKKQQKNLSNDKPCIPPVFLSPEMLYLPINHSQVQIKTWVCDSNVLETNKPPQRSHFPDETKQETLPSHNRNAQKVSTLKLPQNKPQQVTSPNFDNPTEEHDNCQFLLTTDK</sequence>
<dbReference type="EMBL" id="ASPP01006803">
    <property type="protein sequence ID" value="ETO28199.1"/>
    <property type="molecule type" value="Genomic_DNA"/>
</dbReference>
<protein>
    <submittedName>
        <fullName evidence="2">Uncharacterized protein</fullName>
    </submittedName>
</protein>
<gene>
    <name evidence="2" type="ORF">RFI_08933</name>
</gene>
<feature type="region of interest" description="Disordered" evidence="1">
    <location>
        <begin position="299"/>
        <end position="355"/>
    </location>
</feature>
<name>X6NR44_RETFI</name>
<accession>X6NR44</accession>
<evidence type="ECO:0000313" key="3">
    <source>
        <dbReference type="Proteomes" id="UP000023152"/>
    </source>
</evidence>
<feature type="compositionally biased region" description="Polar residues" evidence="1">
    <location>
        <begin position="316"/>
        <end position="348"/>
    </location>
</feature>
<proteinExistence type="predicted"/>
<dbReference type="AlphaFoldDB" id="X6NR44"/>